<feature type="transmembrane region" description="Helical" evidence="7">
    <location>
        <begin position="21"/>
        <end position="44"/>
    </location>
</feature>
<protein>
    <submittedName>
        <fullName evidence="9">ABC transporter permease</fullName>
    </submittedName>
</protein>
<comment type="subcellular location">
    <subcellularLocation>
        <location evidence="1 7">Cell membrane</location>
        <topology evidence="1 7">Multi-pass membrane protein</topology>
    </subcellularLocation>
</comment>
<sequence length="289" mass="31972">MSNFQGSKINPKRFSVSQLKFYVILIPLAVFMLLPVVFIINQAFKPLGELFAFPPKIFVSNPTMNNFKDLFSLVGLTGVPMARYLLNSLFITTVTVILNIIVTISAAYVFSKKKFKIKNSLFQINQMALMFVETAVLVPRYIVIEHLGLINNWLAHILPAIAMPVGLFLVKQFVDQIPDALIEAAIMDGAKDGKIIQKVIVPLTKPAIATSVVLTFQTIWNATEASNNYMNSETMRTLAFYLNSIATNNTVAASGMVAAASVILFVPNLIIFICMQSQVMNTMTHSGIK</sequence>
<evidence type="ECO:0000256" key="2">
    <source>
        <dbReference type="ARBA" id="ARBA00022448"/>
    </source>
</evidence>
<dbReference type="Proteomes" id="UP000515703">
    <property type="component" value="Chromosome"/>
</dbReference>
<dbReference type="KEGG" id="acht:bsdcttw_23740"/>
<evidence type="ECO:0000256" key="5">
    <source>
        <dbReference type="ARBA" id="ARBA00022989"/>
    </source>
</evidence>
<organism evidence="9 10">
    <name type="scientific">Anaerocolumna chitinilytica</name>
    <dbReference type="NCBI Taxonomy" id="1727145"/>
    <lineage>
        <taxon>Bacteria</taxon>
        <taxon>Bacillati</taxon>
        <taxon>Bacillota</taxon>
        <taxon>Clostridia</taxon>
        <taxon>Lachnospirales</taxon>
        <taxon>Lachnospiraceae</taxon>
        <taxon>Anaerocolumna</taxon>
    </lineage>
</organism>
<dbReference type="GO" id="GO:0055085">
    <property type="term" value="P:transmembrane transport"/>
    <property type="evidence" value="ECO:0007669"/>
    <property type="project" value="InterPro"/>
</dbReference>
<name>A0A7I8DLK7_9FIRM</name>
<dbReference type="PROSITE" id="PS50928">
    <property type="entry name" value="ABC_TM1"/>
    <property type="match status" value="1"/>
</dbReference>
<feature type="transmembrane region" description="Helical" evidence="7">
    <location>
        <begin position="89"/>
        <end position="110"/>
    </location>
</feature>
<evidence type="ECO:0000256" key="3">
    <source>
        <dbReference type="ARBA" id="ARBA00022475"/>
    </source>
</evidence>
<dbReference type="PANTHER" id="PTHR43744:SF1">
    <property type="entry name" value="BINDING-PROTEIN-DEPENDENT TRANSPORT SYSTEMS INNER MEMBRANE COMPONENT"/>
    <property type="match status" value="1"/>
</dbReference>
<keyword evidence="6 7" id="KW-0472">Membrane</keyword>
<evidence type="ECO:0000256" key="6">
    <source>
        <dbReference type="ARBA" id="ARBA00023136"/>
    </source>
</evidence>
<proteinExistence type="inferred from homology"/>
<evidence type="ECO:0000256" key="1">
    <source>
        <dbReference type="ARBA" id="ARBA00004651"/>
    </source>
</evidence>
<evidence type="ECO:0000256" key="4">
    <source>
        <dbReference type="ARBA" id="ARBA00022692"/>
    </source>
</evidence>
<evidence type="ECO:0000256" key="7">
    <source>
        <dbReference type="RuleBase" id="RU363032"/>
    </source>
</evidence>
<feature type="transmembrane region" description="Helical" evidence="7">
    <location>
        <begin position="122"/>
        <end position="144"/>
    </location>
</feature>
<dbReference type="PANTHER" id="PTHR43744">
    <property type="entry name" value="ABC TRANSPORTER PERMEASE PROTEIN MG189-RELATED-RELATED"/>
    <property type="match status" value="1"/>
</dbReference>
<dbReference type="CDD" id="cd06261">
    <property type="entry name" value="TM_PBP2"/>
    <property type="match status" value="1"/>
</dbReference>
<reference evidence="9 10" key="2">
    <citation type="submission" date="2020-08" db="EMBL/GenBank/DDBJ databases">
        <authorList>
            <person name="Ueki A."/>
            <person name="Tonouchi A."/>
        </authorList>
    </citation>
    <scope>NUCLEOTIDE SEQUENCE [LARGE SCALE GENOMIC DNA]</scope>
    <source>
        <strain evidence="9 10">CTTW</strain>
    </source>
</reference>
<reference evidence="9 10" key="1">
    <citation type="submission" date="2020-08" db="EMBL/GenBank/DDBJ databases">
        <title>Draft genome sequencing of an Anaerocolumna strain isolated from anoxic soil subjected to BSD treatment.</title>
        <authorList>
            <person name="Uek A."/>
            <person name="Tonouchi A."/>
        </authorList>
    </citation>
    <scope>NUCLEOTIDE SEQUENCE [LARGE SCALE GENOMIC DNA]</scope>
    <source>
        <strain evidence="9 10">CTTW</strain>
    </source>
</reference>
<dbReference type="InterPro" id="IPR035906">
    <property type="entry name" value="MetI-like_sf"/>
</dbReference>
<evidence type="ECO:0000313" key="10">
    <source>
        <dbReference type="Proteomes" id="UP000515703"/>
    </source>
</evidence>
<comment type="similarity">
    <text evidence="7">Belongs to the binding-protein-dependent transport system permease family.</text>
</comment>
<keyword evidence="3" id="KW-1003">Cell membrane</keyword>
<dbReference type="SUPFAM" id="SSF161098">
    <property type="entry name" value="MetI-like"/>
    <property type="match status" value="1"/>
</dbReference>
<keyword evidence="5 7" id="KW-1133">Transmembrane helix</keyword>
<dbReference type="RefSeq" id="WP_185259595.1">
    <property type="nucleotide sequence ID" value="NZ_AP023368.1"/>
</dbReference>
<feature type="transmembrane region" description="Helical" evidence="7">
    <location>
        <begin position="251"/>
        <end position="275"/>
    </location>
</feature>
<dbReference type="Pfam" id="PF00528">
    <property type="entry name" value="BPD_transp_1"/>
    <property type="match status" value="1"/>
</dbReference>
<feature type="transmembrane region" description="Helical" evidence="7">
    <location>
        <begin position="199"/>
        <end position="220"/>
    </location>
</feature>
<dbReference type="InterPro" id="IPR000515">
    <property type="entry name" value="MetI-like"/>
</dbReference>
<dbReference type="GO" id="GO:0005886">
    <property type="term" value="C:plasma membrane"/>
    <property type="evidence" value="ECO:0007669"/>
    <property type="project" value="UniProtKB-SubCell"/>
</dbReference>
<feature type="transmembrane region" description="Helical" evidence="7">
    <location>
        <begin position="150"/>
        <end position="170"/>
    </location>
</feature>
<keyword evidence="2 7" id="KW-0813">Transport</keyword>
<dbReference type="AlphaFoldDB" id="A0A7I8DLK7"/>
<dbReference type="EMBL" id="AP023368">
    <property type="protein sequence ID" value="BCJ99333.1"/>
    <property type="molecule type" value="Genomic_DNA"/>
</dbReference>
<evidence type="ECO:0000259" key="8">
    <source>
        <dbReference type="PROSITE" id="PS50928"/>
    </source>
</evidence>
<evidence type="ECO:0000313" key="9">
    <source>
        <dbReference type="EMBL" id="BCJ99333.1"/>
    </source>
</evidence>
<gene>
    <name evidence="9" type="ORF">bsdcttw_23740</name>
</gene>
<dbReference type="Gene3D" id="1.10.3720.10">
    <property type="entry name" value="MetI-like"/>
    <property type="match status" value="1"/>
</dbReference>
<accession>A0A7I8DLK7</accession>
<keyword evidence="10" id="KW-1185">Reference proteome</keyword>
<feature type="domain" description="ABC transmembrane type-1" evidence="8">
    <location>
        <begin position="85"/>
        <end position="275"/>
    </location>
</feature>
<keyword evidence="4 7" id="KW-0812">Transmembrane</keyword>